<dbReference type="Proteomes" id="UP000805649">
    <property type="component" value="Unassembled WGS sequence"/>
</dbReference>
<evidence type="ECO:0000313" key="2">
    <source>
        <dbReference type="Proteomes" id="UP000805649"/>
    </source>
</evidence>
<comment type="caution">
    <text evidence="1">The sequence shown here is derived from an EMBL/GenBank/DDBJ whole genome shotgun (WGS) entry which is preliminary data.</text>
</comment>
<protein>
    <submittedName>
        <fullName evidence="1">Uncharacterized protein</fullName>
    </submittedName>
</protein>
<dbReference type="EMBL" id="VUJX02000004">
    <property type="protein sequence ID" value="KAL0937758.1"/>
    <property type="molecule type" value="Genomic_DNA"/>
</dbReference>
<gene>
    <name evidence="1" type="ORF">CTRU02_207489</name>
</gene>
<reference evidence="1 2" key="1">
    <citation type="journal article" date="2020" name="Phytopathology">
        <title>Genome Sequence Resources of Colletotrichum truncatum, C. plurivorum, C. musicola, and C. sojae: Four Species Pathogenic to Soybean (Glycine max).</title>
        <authorList>
            <person name="Rogerio F."/>
            <person name="Boufleur T.R."/>
            <person name="Ciampi-Guillardi M."/>
            <person name="Sukno S.A."/>
            <person name="Thon M.R."/>
            <person name="Massola Junior N.S."/>
            <person name="Baroncelli R."/>
        </authorList>
    </citation>
    <scope>NUCLEOTIDE SEQUENCE [LARGE SCALE GENOMIC DNA]</scope>
    <source>
        <strain evidence="1 2">CMES1059</strain>
    </source>
</reference>
<keyword evidence="2" id="KW-1185">Reference proteome</keyword>
<name>A0ACC3Z0Z3_COLTU</name>
<organism evidence="1 2">
    <name type="scientific">Colletotrichum truncatum</name>
    <name type="common">Anthracnose fungus</name>
    <name type="synonym">Colletotrichum capsici</name>
    <dbReference type="NCBI Taxonomy" id="5467"/>
    <lineage>
        <taxon>Eukaryota</taxon>
        <taxon>Fungi</taxon>
        <taxon>Dikarya</taxon>
        <taxon>Ascomycota</taxon>
        <taxon>Pezizomycotina</taxon>
        <taxon>Sordariomycetes</taxon>
        <taxon>Hypocreomycetidae</taxon>
        <taxon>Glomerellales</taxon>
        <taxon>Glomerellaceae</taxon>
        <taxon>Colletotrichum</taxon>
        <taxon>Colletotrichum truncatum species complex</taxon>
    </lineage>
</organism>
<proteinExistence type="predicted"/>
<accession>A0ACC3Z0Z3</accession>
<evidence type="ECO:0000313" key="1">
    <source>
        <dbReference type="EMBL" id="KAL0937758.1"/>
    </source>
</evidence>
<sequence>MEDQQDQIPHQVAVAMLLGIGHLQEIKQQTTDNRVAYDAENLILHTMLCLDSPHSIHTAQAMAYVMNETRKTIENAKKAEMCCHFIERLRNADAGNLCGRYLPDSAWFQRASQTTYNGTSRFGPRACASTTNHHHPDICPYGISFDLLYERYLDEHRQRRLWLQGAIGGFGPQNPPDSPWNEFFADVAAYSLHNDVPTRAWDYWRIVMCLQENYERARGRQVDYRGLLQYGWKYTKHRIDTDATIVRRCAEGVLSEDEKDELVQAVIVDARSYYYDPFEFPQDPARYEAAIRPRSWVARELAEMPFIKRLPSCPPPLQNLKRVWKWADVDEHRNVWVWCQYVATGDHWYPHYIGSDDGSNEELRVALQRNRMDQIWEESQQQQARADESEGVIDRREAEEQEKNNAYSQLESSLSTGDLGDEESEVREGDYYFDWSDEEGLEHEDGDEDGDDSYMFSRRQAEAERRHHQRDINRLTRREENMTDNWGGYSDSDEIAASGEGSSS</sequence>